<dbReference type="OMA" id="MRANDER"/>
<dbReference type="OrthoDB" id="687730at2759"/>
<reference evidence="2 3" key="1">
    <citation type="submission" date="2013-11" db="EMBL/GenBank/DDBJ databases">
        <title>Genome sequencing of Stegodyphus mimosarum.</title>
        <authorList>
            <person name="Bechsgaard J."/>
        </authorList>
    </citation>
    <scope>NUCLEOTIDE SEQUENCE [LARGE SCALE GENOMIC DNA]</scope>
</reference>
<dbReference type="AlphaFoldDB" id="A0A087U5N2"/>
<feature type="non-terminal residue" evidence="2">
    <location>
        <position position="768"/>
    </location>
</feature>
<feature type="transmembrane region" description="Helical" evidence="1">
    <location>
        <begin position="584"/>
        <end position="607"/>
    </location>
</feature>
<dbReference type="EMBL" id="KK118305">
    <property type="protein sequence ID" value="KFM72671.1"/>
    <property type="molecule type" value="Genomic_DNA"/>
</dbReference>
<sequence length="768" mass="86866">MPENSTAGLIKLRNTNDRPLLINLQNQADAERLIDTFPEPSGEDGVCVQCGIVKALQALEQYGEILIATASDITEETYKTVTRILDSKKLPIHILFFKKRLKEPPLLQKLAIHSGGKFFYIAEDFSSEYPVSSLTLLYEAFRSIYQGFSWMNQNHVLVDKMTFYNGNSPRYSMSFTSEKSMKNFQVLLTGPRFIMGPPVIKDKILLNYGNESYAPGHPSFVYKIKIPAYVFRIEDPQPGTWTLSFERKPSFDNPLVVMIRSSTKHYNEIINIQPWVAVEDTIKSSKPMYPPVAMYVDVRRGNQPITNVKVTAYISQPNTDKEILLELYDGGEGDPDITKNDGIFSRYFRNTLDTGYYFFTFVAESWNTSKKHSTRSQAIKYSHCCGSSVPVNLAYDSGSFKRVASYGSFYLNKEKLETHFPPRRINDLRVDSIQISENNVPFYVLNWTAPGDNYDIGTAANYELRVFRNRDDTYSGFDTHYVQYIDMWSVHGSVFIPAVAGTIQSAIVELKNLSSGIYYLAMRAVASTGAKGDISNIVEIMYTKPDIMDPSINPTGIEPITGDPNGITESNESGRYMLSDNTRLAIGLSCGILFVLLITGLILYFYLTRYRKNKKEPQTALSQNTQKTESNDTLCRSTGNGNISIISPVNSWPADSLLTHYETLRKDKNSGFNDKAVVPSANASDSTSIASSKYSYNEKMNPPASFYDSVYFNQYEDRDDVNYPYNPRFVPFNPTYTSSLRRPPAVNTFQRYPPNNTNFYDSATLDGR</sequence>
<keyword evidence="1" id="KW-0812">Transmembrane</keyword>
<accession>A0A087U5N2</accession>
<dbReference type="Proteomes" id="UP000054359">
    <property type="component" value="Unassembled WGS sequence"/>
</dbReference>
<evidence type="ECO:0000313" key="3">
    <source>
        <dbReference type="Proteomes" id="UP000054359"/>
    </source>
</evidence>
<name>A0A087U5N2_STEMI</name>
<keyword evidence="1" id="KW-1133">Transmembrane helix</keyword>
<organism evidence="2 3">
    <name type="scientific">Stegodyphus mimosarum</name>
    <name type="common">African social velvet spider</name>
    <dbReference type="NCBI Taxonomy" id="407821"/>
    <lineage>
        <taxon>Eukaryota</taxon>
        <taxon>Metazoa</taxon>
        <taxon>Ecdysozoa</taxon>
        <taxon>Arthropoda</taxon>
        <taxon>Chelicerata</taxon>
        <taxon>Arachnida</taxon>
        <taxon>Araneae</taxon>
        <taxon>Araneomorphae</taxon>
        <taxon>Entelegynae</taxon>
        <taxon>Eresoidea</taxon>
        <taxon>Eresidae</taxon>
        <taxon>Stegodyphus</taxon>
    </lineage>
</organism>
<keyword evidence="3" id="KW-1185">Reference proteome</keyword>
<evidence type="ECO:0000256" key="1">
    <source>
        <dbReference type="SAM" id="Phobius"/>
    </source>
</evidence>
<dbReference type="STRING" id="407821.A0A087U5N2"/>
<evidence type="ECO:0000313" key="2">
    <source>
        <dbReference type="EMBL" id="KFM72671.1"/>
    </source>
</evidence>
<proteinExistence type="predicted"/>
<keyword evidence="1" id="KW-0472">Membrane</keyword>
<gene>
    <name evidence="2" type="ORF">X975_21784</name>
</gene>
<protein>
    <submittedName>
        <fullName evidence="2">Calcium-activated chloride channel regulator 2</fullName>
    </submittedName>
</protein>